<proteinExistence type="predicted"/>
<reference evidence="4" key="1">
    <citation type="journal article" date="2015" name="Nature">
        <title>Complex archaea that bridge the gap between prokaryotes and eukaryotes.</title>
        <authorList>
            <person name="Spang A."/>
            <person name="Saw J.H."/>
            <person name="Jorgensen S.L."/>
            <person name="Zaremba-Niedzwiedzka K."/>
            <person name="Martijn J."/>
            <person name="Lind A.E."/>
            <person name="van Eijk R."/>
            <person name="Schleper C."/>
            <person name="Guy L."/>
            <person name="Ettema T.J."/>
        </authorList>
    </citation>
    <scope>NUCLEOTIDE SEQUENCE</scope>
</reference>
<accession>A0A0F9IV01</accession>
<organism evidence="4">
    <name type="scientific">marine sediment metagenome</name>
    <dbReference type="NCBI Taxonomy" id="412755"/>
    <lineage>
        <taxon>unclassified sequences</taxon>
        <taxon>metagenomes</taxon>
        <taxon>ecological metagenomes</taxon>
    </lineage>
</organism>
<protein>
    <recommendedName>
        <fullName evidence="3">Zeta toxin domain-containing protein</fullName>
    </recommendedName>
</protein>
<gene>
    <name evidence="4" type="ORF">LCGC14_1899930</name>
</gene>
<evidence type="ECO:0000313" key="4">
    <source>
        <dbReference type="EMBL" id="KKL90912.1"/>
    </source>
</evidence>
<feature type="non-terminal residue" evidence="4">
    <location>
        <position position="196"/>
    </location>
</feature>
<evidence type="ECO:0000259" key="3">
    <source>
        <dbReference type="Pfam" id="PF06414"/>
    </source>
</evidence>
<dbReference type="GO" id="GO:0016301">
    <property type="term" value="F:kinase activity"/>
    <property type="evidence" value="ECO:0007669"/>
    <property type="project" value="InterPro"/>
</dbReference>
<dbReference type="GO" id="GO:0005524">
    <property type="term" value="F:ATP binding"/>
    <property type="evidence" value="ECO:0007669"/>
    <property type="project" value="UniProtKB-KW"/>
</dbReference>
<dbReference type="InterPro" id="IPR010488">
    <property type="entry name" value="Zeta_toxin_domain"/>
</dbReference>
<keyword evidence="1" id="KW-0547">Nucleotide-binding</keyword>
<sequence length="196" mass="22259">MSLASEFATEKPPVSEGLQDKYLLKAVFLAGAGGSGKSLVSDAMFGGEPLKVVNADKYLERFLKLAGISLSKVGQEYGLFRKARDAMKMELRHYAQRRLGLVIDSTGWDYERVAKPAHKLRQLGYDVYMVFVTTTLDTALRRNSERAKQGGRFVPDSFVEDAWRGAHRNLRRYIRLFGKKNIHLIDNDVDVKKEDW</sequence>
<evidence type="ECO:0000256" key="1">
    <source>
        <dbReference type="ARBA" id="ARBA00022741"/>
    </source>
</evidence>
<evidence type="ECO:0000256" key="2">
    <source>
        <dbReference type="ARBA" id="ARBA00022840"/>
    </source>
</evidence>
<dbReference type="EMBL" id="LAZR01019879">
    <property type="protein sequence ID" value="KKL90912.1"/>
    <property type="molecule type" value="Genomic_DNA"/>
</dbReference>
<name>A0A0F9IV01_9ZZZZ</name>
<dbReference type="SUPFAM" id="SSF52540">
    <property type="entry name" value="P-loop containing nucleoside triphosphate hydrolases"/>
    <property type="match status" value="1"/>
</dbReference>
<dbReference type="Pfam" id="PF06414">
    <property type="entry name" value="Zeta_toxin"/>
    <property type="match status" value="1"/>
</dbReference>
<keyword evidence="2" id="KW-0067">ATP-binding</keyword>
<dbReference type="InterPro" id="IPR027417">
    <property type="entry name" value="P-loop_NTPase"/>
</dbReference>
<comment type="caution">
    <text evidence="4">The sequence shown here is derived from an EMBL/GenBank/DDBJ whole genome shotgun (WGS) entry which is preliminary data.</text>
</comment>
<feature type="domain" description="Zeta toxin" evidence="3">
    <location>
        <begin position="25"/>
        <end position="177"/>
    </location>
</feature>
<dbReference type="Gene3D" id="3.40.50.300">
    <property type="entry name" value="P-loop containing nucleotide triphosphate hydrolases"/>
    <property type="match status" value="1"/>
</dbReference>
<dbReference type="AlphaFoldDB" id="A0A0F9IV01"/>